<dbReference type="EMBL" id="JADMCD010000012">
    <property type="protein sequence ID" value="MBF8642850.1"/>
    <property type="molecule type" value="Genomic_DNA"/>
</dbReference>
<dbReference type="RefSeq" id="WP_010798611.1">
    <property type="nucleotide sequence ID" value="NZ_CP044085.1"/>
</dbReference>
<accession>A0A2X2D3I1</accession>
<evidence type="ECO:0000313" key="4">
    <source>
        <dbReference type="Proteomes" id="UP000250443"/>
    </source>
</evidence>
<reference evidence="2 6" key="3">
    <citation type="submission" date="2020-11" db="EMBL/GenBank/DDBJ databases">
        <title>Enhanced detection system for hospital associated transmission using whole genome sequencing surveillance.</title>
        <authorList>
            <person name="Harrison L.H."/>
            <person name="Van Tyne D."/>
            <person name="Marsh J.W."/>
            <person name="Griffith M.P."/>
            <person name="Snyder D.J."/>
            <person name="Cooper V.S."/>
            <person name="Mustapha M."/>
        </authorList>
    </citation>
    <scope>NUCLEOTIDE SEQUENCE [LARGE SCALE GENOMIC DNA]</scope>
    <source>
        <strain evidence="2 6">PSB00013</strain>
    </source>
</reference>
<organism evidence="3 4">
    <name type="scientific">Pseudomonas luteola</name>
    <dbReference type="NCBI Taxonomy" id="47886"/>
    <lineage>
        <taxon>Bacteria</taxon>
        <taxon>Pseudomonadati</taxon>
        <taxon>Pseudomonadota</taxon>
        <taxon>Gammaproteobacteria</taxon>
        <taxon>Pseudomonadales</taxon>
        <taxon>Pseudomonadaceae</taxon>
        <taxon>Pseudomonas</taxon>
    </lineage>
</organism>
<dbReference type="AlphaFoldDB" id="A0A2X2D3I1"/>
<evidence type="ECO:0000313" key="2">
    <source>
        <dbReference type="EMBL" id="MBH3441033.1"/>
    </source>
</evidence>
<keyword evidence="5" id="KW-1185">Reference proteome</keyword>
<protein>
    <submittedName>
        <fullName evidence="3">Uncharacterized protein</fullName>
    </submittedName>
</protein>
<evidence type="ECO:0000313" key="1">
    <source>
        <dbReference type="EMBL" id="MBF8642850.1"/>
    </source>
</evidence>
<name>A0A2X2D3I1_PSELU</name>
<reference evidence="3 4" key="1">
    <citation type="submission" date="2018-06" db="EMBL/GenBank/DDBJ databases">
        <authorList>
            <consortium name="Pathogen Informatics"/>
            <person name="Doyle S."/>
        </authorList>
    </citation>
    <scope>NUCLEOTIDE SEQUENCE [LARGE SCALE GENOMIC DNA]</scope>
    <source>
        <strain evidence="3 4">NCTC11842</strain>
    </source>
</reference>
<dbReference type="GeneID" id="300268813"/>
<sequence length="83" mass="9389">MDAYAVLNEELTLLASSDSLPPYDRKLASSILYRLLMEESGEMSQICRSSILTVLAMLIREDVEKNNKQAIATTNQILERIKQ</sequence>
<reference evidence="1 5" key="2">
    <citation type="submission" date="2020-10" db="EMBL/GenBank/DDBJ databases">
        <title>Genome sequences of Pseudomonas isolates.</title>
        <authorList>
            <person name="Wessels L."/>
            <person name="Reich F."/>
            <person name="Hammerl J."/>
        </authorList>
    </citation>
    <scope>NUCLEOTIDE SEQUENCE [LARGE SCALE GENOMIC DNA]</scope>
    <source>
        <strain evidence="1 5">20-MO00624-0</strain>
    </source>
</reference>
<dbReference type="Proteomes" id="UP000626180">
    <property type="component" value="Unassembled WGS sequence"/>
</dbReference>
<evidence type="ECO:0000313" key="3">
    <source>
        <dbReference type="EMBL" id="SPZ13481.1"/>
    </source>
</evidence>
<evidence type="ECO:0000313" key="6">
    <source>
        <dbReference type="Proteomes" id="UP000638986"/>
    </source>
</evidence>
<dbReference type="Proteomes" id="UP000638986">
    <property type="component" value="Unassembled WGS sequence"/>
</dbReference>
<evidence type="ECO:0000313" key="5">
    <source>
        <dbReference type="Proteomes" id="UP000626180"/>
    </source>
</evidence>
<gene>
    <name evidence="2" type="ORF">I5Q09_20325</name>
    <name evidence="1" type="ORF">IRZ65_19460</name>
    <name evidence="3" type="ORF">NCTC11842_05225</name>
</gene>
<dbReference type="Proteomes" id="UP000250443">
    <property type="component" value="Unassembled WGS sequence"/>
</dbReference>
<dbReference type="EMBL" id="JADTXM010000016">
    <property type="protein sequence ID" value="MBH3441033.1"/>
    <property type="molecule type" value="Genomic_DNA"/>
</dbReference>
<proteinExistence type="predicted"/>
<dbReference type="EMBL" id="UAUF01000014">
    <property type="protein sequence ID" value="SPZ13481.1"/>
    <property type="molecule type" value="Genomic_DNA"/>
</dbReference>